<keyword evidence="3" id="KW-1185">Reference proteome</keyword>
<feature type="compositionally biased region" description="Basic and acidic residues" evidence="1">
    <location>
        <begin position="44"/>
        <end position="54"/>
    </location>
</feature>
<evidence type="ECO:0000313" key="2">
    <source>
        <dbReference type="EMBL" id="KAK3940768.1"/>
    </source>
</evidence>
<dbReference type="GO" id="GO:0003677">
    <property type="term" value="F:DNA binding"/>
    <property type="evidence" value="ECO:0007669"/>
    <property type="project" value="InterPro"/>
</dbReference>
<feature type="compositionally biased region" description="Basic residues" evidence="1">
    <location>
        <begin position="276"/>
        <end position="286"/>
    </location>
</feature>
<name>A0AAN6N9S8_9PEZI</name>
<dbReference type="PRINTS" id="PR00929">
    <property type="entry name" value="ATHOOK"/>
</dbReference>
<protein>
    <submittedName>
        <fullName evidence="2">Uncharacterized protein</fullName>
    </submittedName>
</protein>
<comment type="caution">
    <text evidence="2">The sequence shown here is derived from an EMBL/GenBank/DDBJ whole genome shotgun (WGS) entry which is preliminary data.</text>
</comment>
<gene>
    <name evidence="2" type="ORF">QBC46DRAFT_120692</name>
</gene>
<organism evidence="2 3">
    <name type="scientific">Diplogelasinospora grovesii</name>
    <dbReference type="NCBI Taxonomy" id="303347"/>
    <lineage>
        <taxon>Eukaryota</taxon>
        <taxon>Fungi</taxon>
        <taxon>Dikarya</taxon>
        <taxon>Ascomycota</taxon>
        <taxon>Pezizomycotina</taxon>
        <taxon>Sordariomycetes</taxon>
        <taxon>Sordariomycetidae</taxon>
        <taxon>Sordariales</taxon>
        <taxon>Diplogelasinosporaceae</taxon>
        <taxon>Diplogelasinospora</taxon>
    </lineage>
</organism>
<dbReference type="InterPro" id="IPR017956">
    <property type="entry name" value="AT_hook_DNA-bd_motif"/>
</dbReference>
<feature type="region of interest" description="Disordered" evidence="1">
    <location>
        <begin position="94"/>
        <end position="286"/>
    </location>
</feature>
<evidence type="ECO:0000256" key="1">
    <source>
        <dbReference type="SAM" id="MobiDB-lite"/>
    </source>
</evidence>
<feature type="region of interest" description="Disordered" evidence="1">
    <location>
        <begin position="31"/>
        <end position="54"/>
    </location>
</feature>
<evidence type="ECO:0000313" key="3">
    <source>
        <dbReference type="Proteomes" id="UP001303473"/>
    </source>
</evidence>
<proteinExistence type="predicted"/>
<dbReference type="AlphaFoldDB" id="A0AAN6N9S8"/>
<sequence length="286" mass="31843">MEFTPSEIDELETIELPESEQPEGFWVIEEGDIPPSFPGQMIDGDARVRKREKERAERLEKERAERLEKARAEGHEEVRIDPFFQAFKEKFFPGPGPFRLFGPPQPAEHEEASPEEPDASEPQRDAACLPPQKQQRLRQRQPRDGVDRAQNQDQLLPPPRRSARIAGMKRPAEPLPSQMAPNKRPRGRAAPKAAAPAAAPAAQPTSLETRRTKTRLVPARAPPKGKTETRPRQGRGRPRKENGPSMRSAVGKKKPGRTPAPAGTGRAAETDAPGVPRRRGRPRKNG</sequence>
<accession>A0AAN6N9S8</accession>
<feature type="compositionally biased region" description="Acidic residues" evidence="1">
    <location>
        <begin position="7"/>
        <end position="20"/>
    </location>
</feature>
<feature type="region of interest" description="Disordered" evidence="1">
    <location>
        <begin position="1"/>
        <end position="20"/>
    </location>
</feature>
<reference evidence="3" key="1">
    <citation type="journal article" date="2023" name="Mol. Phylogenet. Evol.">
        <title>Genome-scale phylogeny and comparative genomics of the fungal order Sordariales.</title>
        <authorList>
            <person name="Hensen N."/>
            <person name="Bonometti L."/>
            <person name="Westerberg I."/>
            <person name="Brannstrom I.O."/>
            <person name="Guillou S."/>
            <person name="Cros-Aarteil S."/>
            <person name="Calhoun S."/>
            <person name="Haridas S."/>
            <person name="Kuo A."/>
            <person name="Mondo S."/>
            <person name="Pangilinan J."/>
            <person name="Riley R."/>
            <person name="LaButti K."/>
            <person name="Andreopoulos B."/>
            <person name="Lipzen A."/>
            <person name="Chen C."/>
            <person name="Yan M."/>
            <person name="Daum C."/>
            <person name="Ng V."/>
            <person name="Clum A."/>
            <person name="Steindorff A."/>
            <person name="Ohm R.A."/>
            <person name="Martin F."/>
            <person name="Silar P."/>
            <person name="Natvig D.O."/>
            <person name="Lalanne C."/>
            <person name="Gautier V."/>
            <person name="Ament-Velasquez S.L."/>
            <person name="Kruys A."/>
            <person name="Hutchinson M.I."/>
            <person name="Powell A.J."/>
            <person name="Barry K."/>
            <person name="Miller A.N."/>
            <person name="Grigoriev I.V."/>
            <person name="Debuchy R."/>
            <person name="Gladieux P."/>
            <person name="Hiltunen Thoren M."/>
            <person name="Johannesson H."/>
        </authorList>
    </citation>
    <scope>NUCLEOTIDE SEQUENCE [LARGE SCALE GENOMIC DNA]</scope>
    <source>
        <strain evidence="3">CBS 340.73</strain>
    </source>
</reference>
<feature type="compositionally biased region" description="Low complexity" evidence="1">
    <location>
        <begin position="190"/>
        <end position="202"/>
    </location>
</feature>
<dbReference type="EMBL" id="MU853792">
    <property type="protein sequence ID" value="KAK3940768.1"/>
    <property type="molecule type" value="Genomic_DNA"/>
</dbReference>
<dbReference type="Proteomes" id="UP001303473">
    <property type="component" value="Unassembled WGS sequence"/>
</dbReference>